<evidence type="ECO:0000313" key="2">
    <source>
        <dbReference type="EMBL" id="PKC61336.1"/>
    </source>
</evidence>
<dbReference type="VEuPathDB" id="FungiDB:RhiirA1_539231"/>
<gene>
    <name evidence="2" type="ORF">RhiirA1_539231</name>
</gene>
<reference evidence="2 3" key="1">
    <citation type="submission" date="2017-10" db="EMBL/GenBank/DDBJ databases">
        <title>Extensive intraspecific genome diversity in a model arbuscular mycorrhizal fungus.</title>
        <authorList>
            <person name="Chen E.C.H."/>
            <person name="Morin E."/>
            <person name="Baudet D."/>
            <person name="Noel J."/>
            <person name="Ndikumana S."/>
            <person name="Charron P."/>
            <person name="St-Onge C."/>
            <person name="Giorgi J."/>
            <person name="Grigoriev I.V."/>
            <person name="Roux C."/>
            <person name="Martin F.M."/>
            <person name="Corradi N."/>
        </authorList>
    </citation>
    <scope>NUCLEOTIDE SEQUENCE [LARGE SCALE GENOMIC DNA]</scope>
    <source>
        <strain evidence="2 3">A1</strain>
    </source>
</reference>
<name>A0A2N0RDH1_9GLOM</name>
<dbReference type="EMBL" id="LLXH01000999">
    <property type="protein sequence ID" value="PKC61336.1"/>
    <property type="molecule type" value="Genomic_DNA"/>
</dbReference>
<protein>
    <submittedName>
        <fullName evidence="2">Uncharacterized protein</fullName>
    </submittedName>
</protein>
<proteinExistence type="predicted"/>
<accession>A0A2N0RDH1</accession>
<reference evidence="2 3" key="2">
    <citation type="submission" date="2017-10" db="EMBL/GenBank/DDBJ databases">
        <title>Genome analyses suggest a sexual origin of heterokaryosis in a supposedly ancient asexual fungus.</title>
        <authorList>
            <person name="Corradi N."/>
            <person name="Sedzielewska K."/>
            <person name="Noel J."/>
            <person name="Charron P."/>
            <person name="Farinelli L."/>
            <person name="Marton T."/>
            <person name="Kruger M."/>
            <person name="Pelin A."/>
            <person name="Brachmann A."/>
            <person name="Corradi N."/>
        </authorList>
    </citation>
    <scope>NUCLEOTIDE SEQUENCE [LARGE SCALE GENOMIC DNA]</scope>
    <source>
        <strain evidence="2 3">A1</strain>
    </source>
</reference>
<feature type="region of interest" description="Disordered" evidence="1">
    <location>
        <begin position="1"/>
        <end position="63"/>
    </location>
</feature>
<evidence type="ECO:0000256" key="1">
    <source>
        <dbReference type="SAM" id="MobiDB-lite"/>
    </source>
</evidence>
<dbReference type="Proteomes" id="UP000232688">
    <property type="component" value="Unassembled WGS sequence"/>
</dbReference>
<organism evidence="2 3">
    <name type="scientific">Rhizophagus irregularis</name>
    <dbReference type="NCBI Taxonomy" id="588596"/>
    <lineage>
        <taxon>Eukaryota</taxon>
        <taxon>Fungi</taxon>
        <taxon>Fungi incertae sedis</taxon>
        <taxon>Mucoromycota</taxon>
        <taxon>Glomeromycotina</taxon>
        <taxon>Glomeromycetes</taxon>
        <taxon>Glomerales</taxon>
        <taxon>Glomeraceae</taxon>
        <taxon>Rhizophagus</taxon>
    </lineage>
</organism>
<sequence>MSGNYAKRGRGSHNPNSRKASRQERKNNNNSDNSSSDGENTIQQKRNRTITENSMEEDYVADDQTADVGPRTIIFDLWYDFLWVKFCDFLGGIL</sequence>
<evidence type="ECO:0000313" key="3">
    <source>
        <dbReference type="Proteomes" id="UP000232688"/>
    </source>
</evidence>
<comment type="caution">
    <text evidence="2">The sequence shown here is derived from an EMBL/GenBank/DDBJ whole genome shotgun (WGS) entry which is preliminary data.</text>
</comment>
<feature type="compositionally biased region" description="Low complexity" evidence="1">
    <location>
        <begin position="28"/>
        <end position="37"/>
    </location>
</feature>
<feature type="compositionally biased region" description="Acidic residues" evidence="1">
    <location>
        <begin position="54"/>
        <end position="63"/>
    </location>
</feature>
<dbReference type="AlphaFoldDB" id="A0A2N0RDH1"/>